<feature type="domain" description="DSBA-like thioredoxin" evidence="1">
    <location>
        <begin position="6"/>
        <end position="208"/>
    </location>
</feature>
<dbReference type="PANTHER" id="PTHR13887">
    <property type="entry name" value="GLUTATHIONE S-TRANSFERASE KAPPA"/>
    <property type="match status" value="1"/>
</dbReference>
<organism evidence="2 3">
    <name type="scientific">Pseudomonas jinjuensis</name>
    <dbReference type="NCBI Taxonomy" id="198616"/>
    <lineage>
        <taxon>Bacteria</taxon>
        <taxon>Pseudomonadati</taxon>
        <taxon>Pseudomonadota</taxon>
        <taxon>Gammaproteobacteria</taxon>
        <taxon>Pseudomonadales</taxon>
        <taxon>Pseudomonadaceae</taxon>
        <taxon>Pseudomonas</taxon>
    </lineage>
</organism>
<dbReference type="EMBL" id="FNIJ01000001">
    <property type="protein sequence ID" value="SDN19109.1"/>
    <property type="molecule type" value="Genomic_DNA"/>
</dbReference>
<name>A0A1G9ZCN3_9PSED</name>
<evidence type="ECO:0000313" key="2">
    <source>
        <dbReference type="EMBL" id="SDN19109.1"/>
    </source>
</evidence>
<dbReference type="GO" id="GO:0016853">
    <property type="term" value="F:isomerase activity"/>
    <property type="evidence" value="ECO:0007669"/>
    <property type="project" value="UniProtKB-KW"/>
</dbReference>
<accession>A0A1G9ZCN3</accession>
<dbReference type="Gene3D" id="3.40.30.10">
    <property type="entry name" value="Glutaredoxin"/>
    <property type="match status" value="1"/>
</dbReference>
<evidence type="ECO:0000259" key="1">
    <source>
        <dbReference type="Pfam" id="PF01323"/>
    </source>
</evidence>
<dbReference type="PANTHER" id="PTHR13887:SF41">
    <property type="entry name" value="THIOREDOXIN SUPERFAMILY PROTEIN"/>
    <property type="match status" value="1"/>
</dbReference>
<protein>
    <submittedName>
        <fullName evidence="2">Predicted dithiol-disulfide isomerase, DsbA family</fullName>
    </submittedName>
</protein>
<dbReference type="Proteomes" id="UP000242957">
    <property type="component" value="Unassembled WGS sequence"/>
</dbReference>
<reference evidence="3" key="1">
    <citation type="submission" date="2016-10" db="EMBL/GenBank/DDBJ databases">
        <authorList>
            <person name="Varghese N."/>
            <person name="Submissions S."/>
        </authorList>
    </citation>
    <scope>NUCLEOTIDE SEQUENCE [LARGE SCALE GENOMIC DNA]</scope>
    <source>
        <strain evidence="3">JCM 21621</strain>
    </source>
</reference>
<proteinExistence type="predicted"/>
<dbReference type="SUPFAM" id="SSF52833">
    <property type="entry name" value="Thioredoxin-like"/>
    <property type="match status" value="1"/>
</dbReference>
<dbReference type="STRING" id="198616.SAMN05216193_101457"/>
<dbReference type="InterPro" id="IPR036249">
    <property type="entry name" value="Thioredoxin-like_sf"/>
</dbReference>
<dbReference type="InterPro" id="IPR001853">
    <property type="entry name" value="DSBA-like_thioredoxin_dom"/>
</dbReference>
<dbReference type="GO" id="GO:0016491">
    <property type="term" value="F:oxidoreductase activity"/>
    <property type="evidence" value="ECO:0007669"/>
    <property type="project" value="InterPro"/>
</dbReference>
<evidence type="ECO:0000313" key="3">
    <source>
        <dbReference type="Proteomes" id="UP000242957"/>
    </source>
</evidence>
<dbReference type="Pfam" id="PF01323">
    <property type="entry name" value="DSBA"/>
    <property type="match status" value="1"/>
</dbReference>
<gene>
    <name evidence="2" type="ORF">SAMN05216193_101457</name>
</gene>
<dbReference type="RefSeq" id="WP_084313190.1">
    <property type="nucleotide sequence ID" value="NZ_FNIJ01000001.1"/>
</dbReference>
<keyword evidence="2" id="KW-0413">Isomerase</keyword>
<sequence length="214" mass="24150">MSKTVTLDFVSDVVCPWCAIGLNGLLAAIRRLDDEVNVELHIKPFELNADMPAEGEDLIEHLQRKYGIDTDEIARNHENVQALGAEVDFHFDLHKRTRIYNTFDAHRLLHWAAEVQRDLALKQTLLHAYFGQGRDISDPEVLLGLAVEVGLDAVRAREILDSDTYSREVVADEDYYTSHGIHAVPAVIIDGRQLISGAQSTEYYEQALRQIARS</sequence>
<dbReference type="CDD" id="cd03024">
    <property type="entry name" value="DsbA_FrnE"/>
    <property type="match status" value="1"/>
</dbReference>
<keyword evidence="3" id="KW-1185">Reference proteome</keyword>
<dbReference type="OrthoDB" id="9799122at2"/>
<dbReference type="AlphaFoldDB" id="A0A1G9ZCN3"/>